<dbReference type="InterPro" id="IPR037523">
    <property type="entry name" value="VOC_core"/>
</dbReference>
<keyword evidence="3" id="KW-1185">Reference proteome</keyword>
<dbReference type="Proteomes" id="UP001139502">
    <property type="component" value="Unassembled WGS sequence"/>
</dbReference>
<name>A0A9X2HI56_9MICC</name>
<dbReference type="PROSITE" id="PS51819">
    <property type="entry name" value="VOC"/>
    <property type="match status" value="1"/>
</dbReference>
<dbReference type="Gene3D" id="3.10.180.10">
    <property type="entry name" value="2,3-Dihydroxybiphenyl 1,2-Dioxygenase, domain 1"/>
    <property type="match status" value="1"/>
</dbReference>
<protein>
    <submittedName>
        <fullName evidence="2">VOC family protein</fullName>
    </submittedName>
</protein>
<dbReference type="SUPFAM" id="SSF54593">
    <property type="entry name" value="Glyoxalase/Bleomycin resistance protein/Dihydroxybiphenyl dioxygenase"/>
    <property type="match status" value="1"/>
</dbReference>
<dbReference type="AlphaFoldDB" id="A0A9X2HI56"/>
<dbReference type="InterPro" id="IPR004360">
    <property type="entry name" value="Glyas_Fos-R_dOase_dom"/>
</dbReference>
<dbReference type="RefSeq" id="WP_254165441.1">
    <property type="nucleotide sequence ID" value="NZ_JANAFB010000007.1"/>
</dbReference>
<organism evidence="2 3">
    <name type="scientific">Rothia santali</name>
    <dbReference type="NCBI Taxonomy" id="2949643"/>
    <lineage>
        <taxon>Bacteria</taxon>
        <taxon>Bacillati</taxon>
        <taxon>Actinomycetota</taxon>
        <taxon>Actinomycetes</taxon>
        <taxon>Micrococcales</taxon>
        <taxon>Micrococcaceae</taxon>
        <taxon>Rothia</taxon>
    </lineage>
</organism>
<evidence type="ECO:0000313" key="2">
    <source>
        <dbReference type="EMBL" id="MCP3425313.1"/>
    </source>
</evidence>
<dbReference type="EMBL" id="JANAFB010000007">
    <property type="protein sequence ID" value="MCP3425313.1"/>
    <property type="molecule type" value="Genomic_DNA"/>
</dbReference>
<evidence type="ECO:0000313" key="3">
    <source>
        <dbReference type="Proteomes" id="UP001139502"/>
    </source>
</evidence>
<dbReference type="CDD" id="cd06587">
    <property type="entry name" value="VOC"/>
    <property type="match status" value="1"/>
</dbReference>
<proteinExistence type="predicted"/>
<dbReference type="InterPro" id="IPR029068">
    <property type="entry name" value="Glyas_Bleomycin-R_OHBP_Dase"/>
</dbReference>
<sequence length="147" mass="15584">MDQPRLTGIKGVKIPVSDLTASLAWYRAVLGAEPSLEFPDEDGVVRGVACTLPGLEEGLALRESPEHAAGARGFNPVIFRVPDRDAVAAWIEHLDRLGIDHSPLVEASIGYLVAFDDPDGIELHVYSDEAHGEDVAGRAGYGRAAGG</sequence>
<dbReference type="Pfam" id="PF00903">
    <property type="entry name" value="Glyoxalase"/>
    <property type="match status" value="1"/>
</dbReference>
<evidence type="ECO:0000259" key="1">
    <source>
        <dbReference type="PROSITE" id="PS51819"/>
    </source>
</evidence>
<reference evidence="2" key="1">
    <citation type="submission" date="2022-06" db="EMBL/GenBank/DDBJ databases">
        <title>Rothia sp. isolated from sandalwood seedling.</title>
        <authorList>
            <person name="Tuikhar N."/>
            <person name="Kirdat K."/>
            <person name="Thorat V."/>
            <person name="Swetha P."/>
            <person name="Padma S."/>
            <person name="Sundararaj R."/>
            <person name="Yadav A."/>
        </authorList>
    </citation>
    <scope>NUCLEOTIDE SEQUENCE</scope>
    <source>
        <strain evidence="2">AR01</strain>
    </source>
</reference>
<comment type="caution">
    <text evidence="2">The sequence shown here is derived from an EMBL/GenBank/DDBJ whole genome shotgun (WGS) entry which is preliminary data.</text>
</comment>
<gene>
    <name evidence="2" type="ORF">NBM05_04565</name>
</gene>
<accession>A0A9X2HI56</accession>
<feature type="domain" description="VOC" evidence="1">
    <location>
        <begin position="8"/>
        <end position="128"/>
    </location>
</feature>